<dbReference type="AlphaFoldDB" id="A0A846X0L1"/>
<comment type="similarity">
    <text evidence="2">Belongs to the flavin monoamine oxidase family.</text>
</comment>
<dbReference type="Gene3D" id="1.10.405.10">
    <property type="entry name" value="Guanine Nucleotide Dissociation Inhibitor, domain 1"/>
    <property type="match status" value="1"/>
</dbReference>
<dbReference type="PRINTS" id="PR00757">
    <property type="entry name" value="AMINEOXDASEF"/>
</dbReference>
<dbReference type="InterPro" id="IPR001613">
    <property type="entry name" value="Flavin_amine_oxidase"/>
</dbReference>
<feature type="binding site" evidence="4">
    <location>
        <begin position="33"/>
        <end position="34"/>
    </location>
    <ligand>
        <name>FAD</name>
        <dbReference type="ChEBI" id="CHEBI:57692"/>
    </ligand>
</feature>
<accession>A0A846X0L1</accession>
<dbReference type="PANTHER" id="PTHR43563">
    <property type="entry name" value="AMINE OXIDASE"/>
    <property type="match status" value="1"/>
</dbReference>
<dbReference type="GO" id="GO:0016491">
    <property type="term" value="F:oxidoreductase activity"/>
    <property type="evidence" value="ECO:0007669"/>
    <property type="project" value="UniProtKB-KW"/>
</dbReference>
<keyword evidence="3" id="KW-0560">Oxidoreductase</keyword>
<feature type="binding site" evidence="4">
    <location>
        <position position="344"/>
    </location>
    <ligand>
        <name>substrate</name>
    </ligand>
</feature>
<organism evidence="6 7">
    <name type="scientific">Tsukamurella spumae</name>
    <dbReference type="NCBI Taxonomy" id="44753"/>
    <lineage>
        <taxon>Bacteria</taxon>
        <taxon>Bacillati</taxon>
        <taxon>Actinomycetota</taxon>
        <taxon>Actinomycetes</taxon>
        <taxon>Mycobacteriales</taxon>
        <taxon>Tsukamurellaceae</taxon>
        <taxon>Tsukamurella</taxon>
    </lineage>
</organism>
<dbReference type="Proteomes" id="UP000582646">
    <property type="component" value="Unassembled WGS sequence"/>
</dbReference>
<dbReference type="EMBL" id="JAAXOQ010000011">
    <property type="protein sequence ID" value="NKY18784.1"/>
    <property type="molecule type" value="Genomic_DNA"/>
</dbReference>
<gene>
    <name evidence="6" type="ORF">HF999_10425</name>
</gene>
<evidence type="ECO:0000256" key="2">
    <source>
        <dbReference type="ARBA" id="ARBA00005995"/>
    </source>
</evidence>
<evidence type="ECO:0000256" key="4">
    <source>
        <dbReference type="PIRSR" id="PIRSR601613-1"/>
    </source>
</evidence>
<evidence type="ECO:0000256" key="1">
    <source>
        <dbReference type="ARBA" id="ARBA00001974"/>
    </source>
</evidence>
<comment type="caution">
    <text evidence="6">The sequence shown here is derived from an EMBL/GenBank/DDBJ whole genome shotgun (WGS) entry which is preliminary data.</text>
</comment>
<feature type="domain" description="Amine oxidase" evidence="5">
    <location>
        <begin position="13"/>
        <end position="451"/>
    </location>
</feature>
<evidence type="ECO:0000313" key="6">
    <source>
        <dbReference type="EMBL" id="NKY18784.1"/>
    </source>
</evidence>
<dbReference type="Gene3D" id="3.50.50.60">
    <property type="entry name" value="FAD/NAD(P)-binding domain"/>
    <property type="match status" value="1"/>
</dbReference>
<dbReference type="InterPro" id="IPR050703">
    <property type="entry name" value="Flavin_MAO"/>
</dbReference>
<name>A0A846X0L1_9ACTN</name>
<feature type="binding site" evidence="4">
    <location>
        <position position="233"/>
    </location>
    <ligand>
        <name>FAD</name>
        <dbReference type="ChEBI" id="CHEBI:57692"/>
    </ligand>
</feature>
<reference evidence="6 7" key="1">
    <citation type="submission" date="2020-04" db="EMBL/GenBank/DDBJ databases">
        <title>MicrobeNet Type strains.</title>
        <authorList>
            <person name="Nicholson A.C."/>
        </authorList>
    </citation>
    <scope>NUCLEOTIDE SEQUENCE [LARGE SCALE GENOMIC DNA]</scope>
    <source>
        <strain evidence="6 7">DSM 44113</strain>
    </source>
</reference>
<evidence type="ECO:0000256" key="3">
    <source>
        <dbReference type="ARBA" id="ARBA00023002"/>
    </source>
</evidence>
<dbReference type="InterPro" id="IPR002937">
    <property type="entry name" value="Amino_oxidase"/>
</dbReference>
<dbReference type="Pfam" id="PF01593">
    <property type="entry name" value="Amino_oxidase"/>
    <property type="match status" value="1"/>
</dbReference>
<dbReference type="PANTHER" id="PTHR43563:SF1">
    <property type="entry name" value="AMINE OXIDASE [FLAVIN-CONTAINING] B"/>
    <property type="match status" value="1"/>
</dbReference>
<proteinExistence type="inferred from homology"/>
<sequence length="459" mass="48743">MADVNVIVVGAGLAGLSAARRLVAAGRSVRVLEARDRVAGRTLGGFLSNGVPVELGGQWIGPDQTAALELVAELGLETFPSYDDGDAITVIGGRAIRYDDVTFGLDETSLAEVGRLWVTIEALAAGVDPAQPWAAEGAEDLDRHNVDTWLSANTDMEIARAFYRIIVPAVFSAEAAELSFLHFLAYIRSGTSLEMLLTTRKGAQDSRVVGGTHQISERMAEQLGDAVRLGAVVRTITQDADGVTVAYENTDGSPGGMLTADEVVVAIPPTLAGRIRYLPALPSARDGLTQQIPAGAVIKVQVGYDRPFWREDGLSGFVISLDDAFNVVLDNSPDDASCGVLVGFLEGAHARTAARLSTTERRELVLGALVKYLGPEAATPFDYVEMDWCAEEFTRGCYGGRLGSGVWTQYGDALAAPIGRIHWAGAETASRWNGYMDGAISSGRRAADEILDATARGVR</sequence>
<dbReference type="SUPFAM" id="SSF51905">
    <property type="entry name" value="FAD/NAD(P)-binding domain"/>
    <property type="match status" value="1"/>
</dbReference>
<dbReference type="InterPro" id="IPR036188">
    <property type="entry name" value="FAD/NAD-bd_sf"/>
</dbReference>
<evidence type="ECO:0000259" key="5">
    <source>
        <dbReference type="Pfam" id="PF01593"/>
    </source>
</evidence>
<dbReference type="RefSeq" id="WP_168545802.1">
    <property type="nucleotide sequence ID" value="NZ_BAAAKS010000009.1"/>
</dbReference>
<dbReference type="SUPFAM" id="SSF54373">
    <property type="entry name" value="FAD-linked reductases, C-terminal domain"/>
    <property type="match status" value="1"/>
</dbReference>
<protein>
    <submittedName>
        <fullName evidence="6">Flavin monoamine oxidase family protein</fullName>
    </submittedName>
</protein>
<evidence type="ECO:0000313" key="7">
    <source>
        <dbReference type="Proteomes" id="UP000582646"/>
    </source>
</evidence>
<feature type="binding site" evidence="4">
    <location>
        <position position="427"/>
    </location>
    <ligand>
        <name>FAD</name>
        <dbReference type="ChEBI" id="CHEBI:57692"/>
    </ligand>
</feature>
<dbReference type="Gene3D" id="3.90.660.10">
    <property type="match status" value="1"/>
</dbReference>
<keyword evidence="7" id="KW-1185">Reference proteome</keyword>
<comment type="cofactor">
    <cofactor evidence="1">
        <name>FAD</name>
        <dbReference type="ChEBI" id="CHEBI:57692"/>
    </cofactor>
</comment>